<organism evidence="14 15">
    <name type="scientific">Agathobaculum butyriciproducens</name>
    <dbReference type="NCBI Taxonomy" id="1628085"/>
    <lineage>
        <taxon>Bacteria</taxon>
        <taxon>Bacillati</taxon>
        <taxon>Bacillota</taxon>
        <taxon>Clostridia</taxon>
        <taxon>Eubacteriales</taxon>
        <taxon>Butyricicoccaceae</taxon>
        <taxon>Agathobaculum</taxon>
    </lineage>
</organism>
<evidence type="ECO:0000256" key="11">
    <source>
        <dbReference type="ARBA" id="ARBA00023136"/>
    </source>
</evidence>
<sequence>MNQRFMREKPILPLLLSMALPMVVSMLVNSLYNIIDSLFVAKIGEDAITALSLVYPVQNLINALAIGFGVGINAVISYHLGAGEIDRADAAATRGIACSIVHGVVSMIVCITVMPRFLRLFTDSEQVAEMGTQYASIAFAFSVIIMVGLAFEKIYQAMGRMQVTMTALLFGCVTNIVLDPLLIFGIGPFPQLGMRGAALATGIGQLVTLAFYLVIYRLRPVSVHITRKGLHGTRGITARLYAVGIPAALNLALPSLLISCLNALLAELSQAYVVVLGIYYKLQTFLYLPASGIIQGMRPVIGYNYGAGERERVSRIFQVALALCACIMMIGTVLCLAFASPLMALFTENIRTVVIGAHALRIICVGFLVSAVSVTASGALEGLGKGTASLVISLCRYTVVILPIAVVLCRIMGANGVWHAFWVTEFISAGVALVAWKRV</sequence>
<evidence type="ECO:0000256" key="5">
    <source>
        <dbReference type="ARBA" id="ARBA00022448"/>
    </source>
</evidence>
<accession>A0AAW4VY48</accession>
<evidence type="ECO:0000313" key="15">
    <source>
        <dbReference type="Proteomes" id="UP001298753"/>
    </source>
</evidence>
<keyword evidence="6" id="KW-0050">Antiport</keyword>
<dbReference type="InterPro" id="IPR048279">
    <property type="entry name" value="MdtK-like"/>
</dbReference>
<keyword evidence="9 13" id="KW-1133">Transmembrane helix</keyword>
<proteinExistence type="inferred from homology"/>
<dbReference type="NCBIfam" id="TIGR00797">
    <property type="entry name" value="matE"/>
    <property type="match status" value="1"/>
</dbReference>
<dbReference type="AlphaFoldDB" id="A0AAW4VY48"/>
<dbReference type="GO" id="GO:0006811">
    <property type="term" value="P:monoatomic ion transport"/>
    <property type="evidence" value="ECO:0007669"/>
    <property type="project" value="UniProtKB-KW"/>
</dbReference>
<dbReference type="GO" id="GO:0005886">
    <property type="term" value="C:plasma membrane"/>
    <property type="evidence" value="ECO:0007669"/>
    <property type="project" value="UniProtKB-SubCell"/>
</dbReference>
<dbReference type="GO" id="GO:0042910">
    <property type="term" value="F:xenobiotic transmembrane transporter activity"/>
    <property type="evidence" value="ECO:0007669"/>
    <property type="project" value="InterPro"/>
</dbReference>
<feature type="transmembrane region" description="Helical" evidence="13">
    <location>
        <begin position="60"/>
        <end position="80"/>
    </location>
</feature>
<dbReference type="Pfam" id="PF01554">
    <property type="entry name" value="MatE"/>
    <property type="match status" value="2"/>
</dbReference>
<feature type="transmembrane region" description="Helical" evidence="13">
    <location>
        <begin position="359"/>
        <end position="382"/>
    </location>
</feature>
<evidence type="ECO:0000313" key="14">
    <source>
        <dbReference type="EMBL" id="MCC2175634.1"/>
    </source>
</evidence>
<evidence type="ECO:0000256" key="3">
    <source>
        <dbReference type="ARBA" id="ARBA00010199"/>
    </source>
</evidence>
<keyword evidence="15" id="KW-1185">Reference proteome</keyword>
<keyword evidence="8 13" id="KW-0812">Transmembrane</keyword>
<name>A0AAW4VY48_9FIRM</name>
<evidence type="ECO:0000256" key="8">
    <source>
        <dbReference type="ARBA" id="ARBA00022692"/>
    </source>
</evidence>
<feature type="transmembrane region" description="Helical" evidence="13">
    <location>
        <begin position="163"/>
        <end position="186"/>
    </location>
</feature>
<protein>
    <recommendedName>
        <fullName evidence="4">Probable multidrug resistance protein NorM</fullName>
    </recommendedName>
    <alternativeName>
        <fullName evidence="12">Multidrug-efflux transporter</fullName>
    </alternativeName>
</protein>
<evidence type="ECO:0000256" key="10">
    <source>
        <dbReference type="ARBA" id="ARBA00023065"/>
    </source>
</evidence>
<evidence type="ECO:0000256" key="7">
    <source>
        <dbReference type="ARBA" id="ARBA00022475"/>
    </source>
</evidence>
<keyword evidence="11 13" id="KW-0472">Membrane</keyword>
<dbReference type="EMBL" id="JAJEPX010000001">
    <property type="protein sequence ID" value="MCC2175634.1"/>
    <property type="molecule type" value="Genomic_DNA"/>
</dbReference>
<dbReference type="InterPro" id="IPR002528">
    <property type="entry name" value="MATE_fam"/>
</dbReference>
<keyword evidence="7" id="KW-1003">Cell membrane</keyword>
<comment type="similarity">
    <text evidence="3">Belongs to the multi antimicrobial extrusion (MATE) (TC 2.A.66.1) family.</text>
</comment>
<dbReference type="GO" id="GO:0015297">
    <property type="term" value="F:antiporter activity"/>
    <property type="evidence" value="ECO:0007669"/>
    <property type="project" value="UniProtKB-KW"/>
</dbReference>
<reference evidence="14 15" key="1">
    <citation type="submission" date="2021-10" db="EMBL/GenBank/DDBJ databases">
        <title>Anaerobic single-cell dispensing facilitates the cultivation of human gut bacteria.</title>
        <authorList>
            <person name="Afrizal A."/>
        </authorList>
    </citation>
    <scope>NUCLEOTIDE SEQUENCE [LARGE SCALE GENOMIC DNA]</scope>
    <source>
        <strain evidence="14 15">CLA-AA-H270</strain>
    </source>
</reference>
<dbReference type="RefSeq" id="WP_227599913.1">
    <property type="nucleotide sequence ID" value="NZ_JAJEPX010000001.1"/>
</dbReference>
<evidence type="ECO:0000256" key="13">
    <source>
        <dbReference type="SAM" id="Phobius"/>
    </source>
</evidence>
<keyword evidence="10" id="KW-0406">Ion transport</keyword>
<dbReference type="InterPro" id="IPR050222">
    <property type="entry name" value="MATE_MdtK"/>
</dbReference>
<feature type="transmembrane region" description="Helical" evidence="13">
    <location>
        <begin position="319"/>
        <end position="339"/>
    </location>
</feature>
<evidence type="ECO:0000256" key="1">
    <source>
        <dbReference type="ARBA" id="ARBA00003408"/>
    </source>
</evidence>
<evidence type="ECO:0000256" key="2">
    <source>
        <dbReference type="ARBA" id="ARBA00004651"/>
    </source>
</evidence>
<gene>
    <name evidence="14" type="ORF">LKD22_00570</name>
</gene>
<dbReference type="GeneID" id="98660477"/>
<feature type="transmembrane region" description="Helical" evidence="13">
    <location>
        <begin position="394"/>
        <end position="413"/>
    </location>
</feature>
<dbReference type="PANTHER" id="PTHR43298:SF2">
    <property type="entry name" value="FMN_FAD EXPORTER YEEO-RELATED"/>
    <property type="match status" value="1"/>
</dbReference>
<feature type="transmembrane region" description="Helical" evidence="13">
    <location>
        <begin position="12"/>
        <end position="32"/>
    </location>
</feature>
<feature type="transmembrane region" description="Helical" evidence="13">
    <location>
        <begin position="92"/>
        <end position="114"/>
    </location>
</feature>
<dbReference type="Proteomes" id="UP001298753">
    <property type="component" value="Unassembled WGS sequence"/>
</dbReference>
<dbReference type="PANTHER" id="PTHR43298">
    <property type="entry name" value="MULTIDRUG RESISTANCE PROTEIN NORM-RELATED"/>
    <property type="match status" value="1"/>
</dbReference>
<comment type="caution">
    <text evidence="14">The sequence shown here is derived from an EMBL/GenBank/DDBJ whole genome shotgun (WGS) entry which is preliminary data.</text>
</comment>
<comment type="function">
    <text evidence="1">Multidrug efflux pump.</text>
</comment>
<feature type="transmembrane region" description="Helical" evidence="13">
    <location>
        <begin position="134"/>
        <end position="151"/>
    </location>
</feature>
<evidence type="ECO:0000256" key="6">
    <source>
        <dbReference type="ARBA" id="ARBA00022449"/>
    </source>
</evidence>
<evidence type="ECO:0000256" key="12">
    <source>
        <dbReference type="ARBA" id="ARBA00031636"/>
    </source>
</evidence>
<comment type="subcellular location">
    <subcellularLocation>
        <location evidence="2">Cell membrane</location>
        <topology evidence="2">Multi-pass membrane protein</topology>
    </subcellularLocation>
</comment>
<feature type="transmembrane region" description="Helical" evidence="13">
    <location>
        <begin position="240"/>
        <end position="265"/>
    </location>
</feature>
<feature type="transmembrane region" description="Helical" evidence="13">
    <location>
        <begin position="271"/>
        <end position="288"/>
    </location>
</feature>
<dbReference type="PIRSF" id="PIRSF006603">
    <property type="entry name" value="DinF"/>
    <property type="match status" value="1"/>
</dbReference>
<feature type="transmembrane region" description="Helical" evidence="13">
    <location>
        <begin position="198"/>
        <end position="219"/>
    </location>
</feature>
<feature type="transmembrane region" description="Helical" evidence="13">
    <location>
        <begin position="419"/>
        <end position="436"/>
    </location>
</feature>
<evidence type="ECO:0000256" key="9">
    <source>
        <dbReference type="ARBA" id="ARBA00022989"/>
    </source>
</evidence>
<keyword evidence="5" id="KW-0813">Transport</keyword>
<evidence type="ECO:0000256" key="4">
    <source>
        <dbReference type="ARBA" id="ARBA00020268"/>
    </source>
</evidence>